<gene>
    <name evidence="2" type="ORF">Taro_054675</name>
</gene>
<feature type="compositionally biased region" description="Polar residues" evidence="1">
    <location>
        <begin position="31"/>
        <end position="41"/>
    </location>
</feature>
<keyword evidence="3" id="KW-1185">Reference proteome</keyword>
<feature type="region of interest" description="Disordered" evidence="1">
    <location>
        <begin position="31"/>
        <end position="59"/>
    </location>
</feature>
<protein>
    <submittedName>
        <fullName evidence="2">Uncharacterized protein</fullName>
    </submittedName>
</protein>
<sequence length="207" mass="23085">DIPCKTCAKNKLERSSKSQKIRYLLTASKDLSTDTNSQKAASSAKALPVDSRSDPVDRCNQSEDQKLRKACACRQQQSTCRQMHTVRAFSLLVLHKMSSVGLRTTFSCKGSVDTTISGVDTMAQSKDRNVKKRSTSVDTSPGQVDTKCRQVDTRWLSQKTCFAVWDMVLTLNHLRSTLETSPRELFCQSGTVCRHTSSAGRHTLEYL</sequence>
<evidence type="ECO:0000313" key="3">
    <source>
        <dbReference type="Proteomes" id="UP000652761"/>
    </source>
</evidence>
<dbReference type="AlphaFoldDB" id="A0A843XRB0"/>
<dbReference type="Proteomes" id="UP000652761">
    <property type="component" value="Unassembled WGS sequence"/>
</dbReference>
<name>A0A843XRB0_COLES</name>
<organism evidence="2 3">
    <name type="scientific">Colocasia esculenta</name>
    <name type="common">Wild taro</name>
    <name type="synonym">Arum esculentum</name>
    <dbReference type="NCBI Taxonomy" id="4460"/>
    <lineage>
        <taxon>Eukaryota</taxon>
        <taxon>Viridiplantae</taxon>
        <taxon>Streptophyta</taxon>
        <taxon>Embryophyta</taxon>
        <taxon>Tracheophyta</taxon>
        <taxon>Spermatophyta</taxon>
        <taxon>Magnoliopsida</taxon>
        <taxon>Liliopsida</taxon>
        <taxon>Araceae</taxon>
        <taxon>Aroideae</taxon>
        <taxon>Colocasieae</taxon>
        <taxon>Colocasia</taxon>
    </lineage>
</organism>
<accession>A0A843XRB0</accession>
<reference evidence="2" key="1">
    <citation type="submission" date="2017-07" db="EMBL/GenBank/DDBJ databases">
        <title>Taro Niue Genome Assembly and Annotation.</title>
        <authorList>
            <person name="Atibalentja N."/>
            <person name="Keating K."/>
            <person name="Fields C.J."/>
        </authorList>
    </citation>
    <scope>NUCLEOTIDE SEQUENCE</scope>
    <source>
        <strain evidence="2">Niue_2</strain>
        <tissue evidence="2">Leaf</tissue>
    </source>
</reference>
<evidence type="ECO:0000256" key="1">
    <source>
        <dbReference type="SAM" id="MobiDB-lite"/>
    </source>
</evidence>
<feature type="non-terminal residue" evidence="2">
    <location>
        <position position="207"/>
    </location>
</feature>
<dbReference type="EMBL" id="NMUH01011331">
    <property type="protein sequence ID" value="MQM21631.1"/>
    <property type="molecule type" value="Genomic_DNA"/>
</dbReference>
<comment type="caution">
    <text evidence="2">The sequence shown here is derived from an EMBL/GenBank/DDBJ whole genome shotgun (WGS) entry which is preliminary data.</text>
</comment>
<proteinExistence type="predicted"/>
<evidence type="ECO:0000313" key="2">
    <source>
        <dbReference type="EMBL" id="MQM21631.1"/>
    </source>
</evidence>